<keyword evidence="4" id="KW-1185">Reference proteome</keyword>
<evidence type="ECO:0000313" key="5">
    <source>
        <dbReference type="Proteomes" id="UP000198549"/>
    </source>
</evidence>
<reference evidence="4" key="3">
    <citation type="submission" date="2017-01" db="EMBL/GenBank/DDBJ databases">
        <authorList>
            <person name="Poblete-Castro I."/>
        </authorList>
    </citation>
    <scope>NUCLEOTIDE SEQUENCE [LARGE SCALE GENOMIC DNA]</scope>
    <source>
        <strain evidence="4">DSM 18361 / CCUG 53116 / MT1</strain>
    </source>
</reference>
<proteinExistence type="predicted"/>
<protein>
    <submittedName>
        <fullName evidence="3">Uncharacterized protein</fullName>
    </submittedName>
</protein>
<evidence type="ECO:0000313" key="3">
    <source>
        <dbReference type="EMBL" id="SDP70223.1"/>
    </source>
</evidence>
<dbReference type="AlphaFoldDB" id="A0A1H0UVS4"/>
<reference evidence="2" key="2">
    <citation type="submission" date="2017-01" db="EMBL/GenBank/DDBJ databases">
        <authorList>
            <person name="Mah S.A."/>
            <person name="Swanson W.J."/>
            <person name="Moy G.W."/>
            <person name="Vacquier V.D."/>
        </authorList>
    </citation>
    <scope>NUCLEOTIDE SEQUENCE [LARGE SCALE GENOMIC DNA]</scope>
    <source>
        <strain evidence="2">MT1</strain>
    </source>
</reference>
<evidence type="ECO:0000313" key="1">
    <source>
        <dbReference type="EMBL" id="KAB0488508.1"/>
    </source>
</evidence>
<reference evidence="1 6" key="4">
    <citation type="submission" date="2019-09" db="EMBL/GenBank/DDBJ databases">
        <title>Draft genome sequences of 48 bacterial type strains from the CCUG.</title>
        <authorList>
            <person name="Tunovic T."/>
            <person name="Pineiro-Iglesias B."/>
            <person name="Unosson C."/>
            <person name="Inganas E."/>
            <person name="Ohlen M."/>
            <person name="Cardew S."/>
            <person name="Jensie-Markopoulos S."/>
            <person name="Salva-Serra F."/>
            <person name="Jaen-Luchoro D."/>
            <person name="Karlsson R."/>
            <person name="Svensson-Stadler L."/>
            <person name="Chun J."/>
            <person name="Moore E."/>
        </authorList>
    </citation>
    <scope>NUCLEOTIDE SEQUENCE [LARGE SCALE GENOMIC DNA]</scope>
    <source>
        <strain evidence="1 6">CCUG 53116</strain>
    </source>
</reference>
<dbReference type="Proteomes" id="UP000198549">
    <property type="component" value="Chromosome I"/>
</dbReference>
<dbReference type="Proteomes" id="UP000186756">
    <property type="component" value="Unassembled WGS sequence"/>
</dbReference>
<evidence type="ECO:0000313" key="2">
    <source>
        <dbReference type="EMBL" id="OLU06001.1"/>
    </source>
</evidence>
<dbReference type="RefSeq" id="WP_075944669.1">
    <property type="nucleotide sequence ID" value="NZ_LT629709.1"/>
</dbReference>
<dbReference type="Proteomes" id="UP000460142">
    <property type="component" value="Unassembled WGS sequence"/>
</dbReference>
<organism evidence="3 5">
    <name type="scientific">Pseudomonas reinekei</name>
    <dbReference type="NCBI Taxonomy" id="395598"/>
    <lineage>
        <taxon>Bacteria</taxon>
        <taxon>Pseudomonadati</taxon>
        <taxon>Pseudomonadota</taxon>
        <taxon>Gammaproteobacteria</taxon>
        <taxon>Pseudomonadales</taxon>
        <taxon>Pseudomonadaceae</taxon>
        <taxon>Pseudomonas</taxon>
    </lineage>
</organism>
<evidence type="ECO:0000313" key="4">
    <source>
        <dbReference type="Proteomes" id="UP000186756"/>
    </source>
</evidence>
<dbReference type="EMBL" id="MSTQ01000001">
    <property type="protein sequence ID" value="OLU06001.1"/>
    <property type="molecule type" value="Genomic_DNA"/>
</dbReference>
<name>A0A1H0UVS4_PSERE</name>
<evidence type="ECO:0000313" key="6">
    <source>
        <dbReference type="Proteomes" id="UP000460142"/>
    </source>
</evidence>
<accession>A0A1H0UVS4</accession>
<gene>
    <name evidence="2" type="ORF">BVK86_01180</name>
    <name evidence="1" type="ORF">F7R15_01185</name>
    <name evidence="3" type="ORF">SAMN04490202_5678</name>
</gene>
<dbReference type="OrthoDB" id="7015712at2"/>
<reference evidence="3 5" key="1">
    <citation type="submission" date="2016-10" db="EMBL/GenBank/DDBJ databases">
        <authorList>
            <person name="de Groot N.N."/>
        </authorList>
    </citation>
    <scope>NUCLEOTIDE SEQUENCE [LARGE SCALE GENOMIC DNA]</scope>
    <source>
        <strain evidence="3 5">BS3776</strain>
    </source>
</reference>
<sequence>MIDNPAPTIPSLGPDNAVDLVKLGSSKLMTYIKYPGIETGDDHLLLLNFRGCAADGAVVDELNDQVAVDLSKLTPYGMPAEIENHTIVDLDGGLAFYSYRVAIAGGAPGDESRRMYFYVGKRPRARPALPVLQIQESHDLHLDLSEAPAALGVRLVPYEAMSVGDIVTLHCRRFDSDGDEYLPALAYPTTVTKADLDKPLALFLNKSDLRRVDGGRIELSYGIQYAGTALEQTLSATQTIELNPPTSAQLPALTIVGHTGGPINPVQFPQGLPLRINAWPDIGVGDELLCYVRSDLDLVEPLVLQARVDVSTIDKGFIELVVPPEWVKATDRSPIELQYQFAWMGSALSATPYPATIRGPLVLPMAIVVDARPGDDPVEGAGEIDADGLVSSGINIQIDDEASYGPNDKIEVFFEGFGTTGAHSVTAPVTPGGRLFNIPPQFIPANMDKLVNVYYKVTPQGETFAYPSDIYVLRVLPVPLNRYLAIQSAQAQASGGRISISAVPAQGEKFSFPRGWAYIRAGQTLNALLVGKDTAGATLTYPIFNNHVVTQAQASANLVETFVSKAELQKFQTGSVTVGVTITYEPGAETKLVDARFTLAV</sequence>
<dbReference type="EMBL" id="LT629709">
    <property type="protein sequence ID" value="SDP70223.1"/>
    <property type="molecule type" value="Genomic_DNA"/>
</dbReference>
<dbReference type="EMBL" id="VZPS01000001">
    <property type="protein sequence ID" value="KAB0488508.1"/>
    <property type="molecule type" value="Genomic_DNA"/>
</dbReference>